<dbReference type="EMBL" id="CP000001">
    <property type="protein sequence ID" value="AAU18479.1"/>
    <property type="molecule type" value="Genomic_DNA"/>
</dbReference>
<reference evidence="3" key="1">
    <citation type="journal article" date="2006" name="J. Bacteriol.">
        <title>Pathogenomic sequence analysis of Bacillus cereus and Bacillus thuringiensis isolates closely related to Bacillus anthracis.</title>
        <authorList>
            <person name="Han C.S."/>
            <person name="Xie G."/>
            <person name="Challacombe J.F."/>
            <person name="Altherr M.R."/>
            <person name="Bhotika S.S."/>
            <person name="Brown N."/>
            <person name="Bruce D."/>
            <person name="Campbell C.S."/>
            <person name="Campbell M.L."/>
            <person name="Chen J."/>
            <person name="Chertkov O."/>
            <person name="Cleland C."/>
            <person name="Dimitrijevic M."/>
            <person name="Doggett N.A."/>
            <person name="Fawcett J.J."/>
            <person name="Glavina T."/>
            <person name="Goodwin L.A."/>
            <person name="Green L.D."/>
            <person name="Hill K.K."/>
            <person name="Hitchcock P."/>
            <person name="Jackson P.J."/>
            <person name="Keim P."/>
            <person name="Kewalramani A.R."/>
            <person name="Longmire J."/>
            <person name="Lucas S."/>
            <person name="Malfatti S."/>
            <person name="McMurry K."/>
            <person name="Meincke L.J."/>
            <person name="Misra M."/>
            <person name="Moseman B.L."/>
            <person name="Mundt M."/>
            <person name="Munk A.C."/>
            <person name="Okinaka R.T."/>
            <person name="Parson-Quintana B."/>
            <person name="Reilly L.P."/>
            <person name="Richardson P."/>
            <person name="Robinson D.L."/>
            <person name="Rubin E."/>
            <person name="Saunders E."/>
            <person name="Tapia R."/>
            <person name="Tesmer J.G."/>
            <person name="Thayer N."/>
            <person name="Thompson L.S."/>
            <person name="Tice H."/>
            <person name="Ticknor L.O."/>
            <person name="Wills P.L."/>
            <person name="Brettin T.S."/>
            <person name="Gilna P."/>
        </authorList>
    </citation>
    <scope>NUCLEOTIDE SEQUENCE [LARGE SCALE GENOMIC DNA]</scope>
    <source>
        <strain evidence="3">ZK / E33L</strain>
    </source>
</reference>
<dbReference type="Proteomes" id="UP000002612">
    <property type="component" value="Chromosome"/>
</dbReference>
<dbReference type="AlphaFoldDB" id="Q63CJ8"/>
<evidence type="ECO:0000313" key="2">
    <source>
        <dbReference type="EMBL" id="AAU18479.1"/>
    </source>
</evidence>
<gene>
    <name evidence="2" type="ordered locus">BCE33L1774</name>
</gene>
<organism evidence="2 3">
    <name type="scientific">Bacillus cereus (strain ZK / E33L)</name>
    <dbReference type="NCBI Taxonomy" id="288681"/>
    <lineage>
        <taxon>Bacteria</taxon>
        <taxon>Bacillati</taxon>
        <taxon>Bacillota</taxon>
        <taxon>Bacilli</taxon>
        <taxon>Bacillales</taxon>
        <taxon>Bacillaceae</taxon>
        <taxon>Bacillus</taxon>
        <taxon>Bacillus cereus group</taxon>
    </lineage>
</organism>
<dbReference type="KEGG" id="bcz:BCE33L1774"/>
<keyword evidence="1" id="KW-0472">Membrane</keyword>
<name>Q63CJ8_BACCZ</name>
<proteinExistence type="predicted"/>
<sequence length="199" mass="23724">MYEKKKWFLSLTAVGLCIIFWAMYFIFGNPLNYKIIEKDTSDYLHTIKGYKQKEIQSITGKYTPLYNIGYYATVVYKDEPYFTYSYTYDNNKKIIQDNGILGRHTESFEHLNLNWSLFDQLIKGIHTNLQERGLSEKRDYSIRHVQFIDIDDDKNGAEAYVDFKKDKKSDYSYRMNNEGKAYQYSCSNGKCIFKEKYEQ</sequence>
<protein>
    <submittedName>
        <fullName evidence="2">Group-specific protein</fullName>
    </submittedName>
</protein>
<evidence type="ECO:0000313" key="3">
    <source>
        <dbReference type="Proteomes" id="UP000002612"/>
    </source>
</evidence>
<dbReference type="InterPro" id="IPR021486">
    <property type="entry name" value="DUF3139"/>
</dbReference>
<evidence type="ECO:0000256" key="1">
    <source>
        <dbReference type="SAM" id="Phobius"/>
    </source>
</evidence>
<dbReference type="RefSeq" id="WP_000273036.1">
    <property type="nucleotide sequence ID" value="NC_006274.1"/>
</dbReference>
<feature type="transmembrane region" description="Helical" evidence="1">
    <location>
        <begin position="7"/>
        <end position="27"/>
    </location>
</feature>
<keyword evidence="1" id="KW-1133">Transmembrane helix</keyword>
<keyword evidence="1" id="KW-0812">Transmembrane</keyword>
<dbReference type="Pfam" id="PF11337">
    <property type="entry name" value="DUF3139"/>
    <property type="match status" value="1"/>
</dbReference>
<accession>Q63CJ8</accession>